<feature type="region of interest" description="Disordered" evidence="2">
    <location>
        <begin position="401"/>
        <end position="436"/>
    </location>
</feature>
<sequence length="436" mass="48694">MPKVEMNVQLVGSNDINHVQLKPLPSLDLQPVKDQNERITLEAMSYRALELCKEYQDFEHHANVALQEVEVLREDVRNLREEMQQLSDDRDKFLNPWKDDSALPLHIVMILVISMTFFLCNIRCTWRRSSWVIEKGWVNAFSHILCASSDGQQGRTLVAYSRTGQEEAMIPAGFETAMKPEDHKEAMGQKSQGVIADTNVQVGNTYAISAPHSANFAAQTPRTMSRGRVTQVKSRAGGRSEKPRVPRGQWARMTPSRPSTMHSSRPRTLPLSENGSTSSSASSPVRSSSCLHDEEAANTSSGNVLKASSSEIPAVAPVPRLRSPSLEILEDRTITQPVYGNQDGVEIVGEPRPTNKSRKLRKNQVNRWYSPSTEVLPGISAMETPIVPPRSPSLEILEERTIHSVQPGQHNQDNIEIIGKPQPTDLPSQSYKRKRL</sequence>
<evidence type="ECO:0000313" key="3">
    <source>
        <dbReference type="EMBL" id="KJA21967.1"/>
    </source>
</evidence>
<gene>
    <name evidence="3" type="ORF">HYPSUDRAFT_55100</name>
</gene>
<reference evidence="4" key="1">
    <citation type="submission" date="2014-04" db="EMBL/GenBank/DDBJ databases">
        <title>Evolutionary Origins and Diversification of the Mycorrhizal Mutualists.</title>
        <authorList>
            <consortium name="DOE Joint Genome Institute"/>
            <consortium name="Mycorrhizal Genomics Consortium"/>
            <person name="Kohler A."/>
            <person name="Kuo A."/>
            <person name="Nagy L.G."/>
            <person name="Floudas D."/>
            <person name="Copeland A."/>
            <person name="Barry K.W."/>
            <person name="Cichocki N."/>
            <person name="Veneault-Fourrey C."/>
            <person name="LaButti K."/>
            <person name="Lindquist E.A."/>
            <person name="Lipzen A."/>
            <person name="Lundell T."/>
            <person name="Morin E."/>
            <person name="Murat C."/>
            <person name="Riley R."/>
            <person name="Ohm R."/>
            <person name="Sun H."/>
            <person name="Tunlid A."/>
            <person name="Henrissat B."/>
            <person name="Grigoriev I.V."/>
            <person name="Hibbett D.S."/>
            <person name="Martin F."/>
        </authorList>
    </citation>
    <scope>NUCLEOTIDE SEQUENCE [LARGE SCALE GENOMIC DNA]</scope>
    <source>
        <strain evidence="4">FD-334 SS-4</strain>
    </source>
</reference>
<feature type="region of interest" description="Disordered" evidence="2">
    <location>
        <begin position="217"/>
        <end position="308"/>
    </location>
</feature>
<evidence type="ECO:0000313" key="4">
    <source>
        <dbReference type="Proteomes" id="UP000054270"/>
    </source>
</evidence>
<feature type="compositionally biased region" description="Low complexity" evidence="2">
    <location>
        <begin position="272"/>
        <end position="289"/>
    </location>
</feature>
<protein>
    <submittedName>
        <fullName evidence="3">Uncharacterized protein</fullName>
    </submittedName>
</protein>
<name>A0A0D2L501_HYPSF</name>
<organism evidence="3 4">
    <name type="scientific">Hypholoma sublateritium (strain FD-334 SS-4)</name>
    <dbReference type="NCBI Taxonomy" id="945553"/>
    <lineage>
        <taxon>Eukaryota</taxon>
        <taxon>Fungi</taxon>
        <taxon>Dikarya</taxon>
        <taxon>Basidiomycota</taxon>
        <taxon>Agaricomycotina</taxon>
        <taxon>Agaricomycetes</taxon>
        <taxon>Agaricomycetidae</taxon>
        <taxon>Agaricales</taxon>
        <taxon>Agaricineae</taxon>
        <taxon>Strophariaceae</taxon>
        <taxon>Hypholoma</taxon>
    </lineage>
</organism>
<feature type="compositionally biased region" description="Polar residues" evidence="2">
    <location>
        <begin position="297"/>
        <end position="308"/>
    </location>
</feature>
<keyword evidence="1" id="KW-0175">Coiled coil</keyword>
<dbReference type="AlphaFoldDB" id="A0A0D2L501"/>
<keyword evidence="4" id="KW-1185">Reference proteome</keyword>
<accession>A0A0D2L501</accession>
<proteinExistence type="predicted"/>
<feature type="compositionally biased region" description="Polar residues" evidence="2">
    <location>
        <begin position="403"/>
        <end position="414"/>
    </location>
</feature>
<dbReference type="EMBL" id="KN817553">
    <property type="protein sequence ID" value="KJA21967.1"/>
    <property type="molecule type" value="Genomic_DNA"/>
</dbReference>
<feature type="coiled-coil region" evidence="1">
    <location>
        <begin position="62"/>
        <end position="89"/>
    </location>
</feature>
<evidence type="ECO:0000256" key="1">
    <source>
        <dbReference type="SAM" id="Coils"/>
    </source>
</evidence>
<evidence type="ECO:0000256" key="2">
    <source>
        <dbReference type="SAM" id="MobiDB-lite"/>
    </source>
</evidence>
<dbReference type="Proteomes" id="UP000054270">
    <property type="component" value="Unassembled WGS sequence"/>
</dbReference>